<proteinExistence type="inferred from homology"/>
<dbReference type="SUPFAM" id="SSF53474">
    <property type="entry name" value="alpha/beta-Hydrolases"/>
    <property type="match status" value="1"/>
</dbReference>
<dbReference type="InterPro" id="IPR029058">
    <property type="entry name" value="AB_hydrolase_fold"/>
</dbReference>
<dbReference type="PANTHER" id="PTHR11802:SF201">
    <property type="entry name" value="CARBOXYPEPTIDASE"/>
    <property type="match status" value="1"/>
</dbReference>
<dbReference type="WBParaSite" id="ASIM_0000774201-mRNA-1">
    <property type="protein sequence ID" value="ASIM_0000774201-mRNA-1"/>
    <property type="gene ID" value="ASIM_0000774201"/>
</dbReference>
<evidence type="ECO:0000313" key="2">
    <source>
        <dbReference type="WBParaSite" id="ASIM_0000774201-mRNA-1"/>
    </source>
</evidence>
<dbReference type="InterPro" id="IPR001563">
    <property type="entry name" value="Peptidase_S10"/>
</dbReference>
<dbReference type="AlphaFoldDB" id="A0A0M3JJC3"/>
<organism evidence="2">
    <name type="scientific">Anisakis simplex</name>
    <name type="common">Herring worm</name>
    <dbReference type="NCBI Taxonomy" id="6269"/>
    <lineage>
        <taxon>Eukaryota</taxon>
        <taxon>Metazoa</taxon>
        <taxon>Ecdysozoa</taxon>
        <taxon>Nematoda</taxon>
        <taxon>Chromadorea</taxon>
        <taxon>Rhabditida</taxon>
        <taxon>Spirurina</taxon>
        <taxon>Ascaridomorpha</taxon>
        <taxon>Ascaridoidea</taxon>
        <taxon>Anisakidae</taxon>
        <taxon>Anisakis</taxon>
        <taxon>Anisakis simplex complex</taxon>
    </lineage>
</organism>
<dbReference type="PANTHER" id="PTHR11802">
    <property type="entry name" value="SERINE PROTEASE FAMILY S10 SERINE CARBOXYPEPTIDASE"/>
    <property type="match status" value="1"/>
</dbReference>
<name>A0A0M3JJC3_ANISI</name>
<dbReference type="Pfam" id="PF00450">
    <property type="entry name" value="Peptidase_S10"/>
    <property type="match status" value="1"/>
</dbReference>
<dbReference type="GO" id="GO:0006508">
    <property type="term" value="P:proteolysis"/>
    <property type="evidence" value="ECO:0007669"/>
    <property type="project" value="InterPro"/>
</dbReference>
<evidence type="ECO:0000256" key="1">
    <source>
        <dbReference type="ARBA" id="ARBA00009431"/>
    </source>
</evidence>
<comment type="similarity">
    <text evidence="1">Belongs to the peptidase S10 family.</text>
</comment>
<sequence>LRSVAGGLEQRLVESQSDPERDPLILWLNGGPGCSSIGGLLTELGPFRPNRDGKTLFENVYAWNKVRGQIPEFFRIPVAVFRNKSVLEDEGGAVMVDLN</sequence>
<accession>A0A0M3JJC3</accession>
<protein>
    <submittedName>
        <fullName evidence="2">Serine carboxypeptidase</fullName>
    </submittedName>
</protein>
<reference evidence="2" key="1">
    <citation type="submission" date="2017-02" db="UniProtKB">
        <authorList>
            <consortium name="WormBaseParasite"/>
        </authorList>
    </citation>
    <scope>IDENTIFICATION</scope>
</reference>
<dbReference type="GO" id="GO:0004185">
    <property type="term" value="F:serine-type carboxypeptidase activity"/>
    <property type="evidence" value="ECO:0007669"/>
    <property type="project" value="InterPro"/>
</dbReference>
<dbReference type="Gene3D" id="3.40.50.1820">
    <property type="entry name" value="alpha/beta hydrolase"/>
    <property type="match status" value="1"/>
</dbReference>